<reference evidence="2 3" key="1">
    <citation type="submission" date="2023-05" db="EMBL/GenBank/DDBJ databases">
        <authorList>
            <person name="Gao F."/>
        </authorList>
    </citation>
    <scope>NUCLEOTIDE SEQUENCE [LARGE SCALE GENOMIC DNA]</scope>
    <source>
        <strain evidence="2 3">MIMF12</strain>
    </source>
</reference>
<evidence type="ECO:0000313" key="2">
    <source>
        <dbReference type="EMBL" id="MDL2344639.1"/>
    </source>
</evidence>
<protein>
    <recommendedName>
        <fullName evidence="4">DUF3899 domain-containing protein</fullName>
    </recommendedName>
</protein>
<dbReference type="EMBL" id="JASNGB010000097">
    <property type="protein sequence ID" value="MDL2344639.1"/>
    <property type="molecule type" value="Genomic_DNA"/>
</dbReference>
<feature type="transmembrane region" description="Helical" evidence="1">
    <location>
        <begin position="24"/>
        <end position="43"/>
    </location>
</feature>
<feature type="transmembrane region" description="Helical" evidence="1">
    <location>
        <begin position="109"/>
        <end position="126"/>
    </location>
</feature>
<keyword evidence="1" id="KW-0472">Membrane</keyword>
<sequence length="129" mass="14477">MSEKQLKSLELLQGIISRLSGHGFLLKGWAVTLTVGLLTFAGATGQTRLAALAGVPTLMFWMLNAYFLAREHEYRRRFEALRLGRAEPFDFQLQPLDARSWARAMFSRTLGLFYGLLVAVTLLLAMDVV</sequence>
<organism evidence="2 3">
    <name type="scientific">Deinococcus rhizophilus</name>
    <dbReference type="NCBI Taxonomy" id="3049544"/>
    <lineage>
        <taxon>Bacteria</taxon>
        <taxon>Thermotogati</taxon>
        <taxon>Deinococcota</taxon>
        <taxon>Deinococci</taxon>
        <taxon>Deinococcales</taxon>
        <taxon>Deinococcaceae</taxon>
        <taxon>Deinococcus</taxon>
    </lineage>
</organism>
<comment type="caution">
    <text evidence="2">The sequence shown here is derived from an EMBL/GenBank/DDBJ whole genome shotgun (WGS) entry which is preliminary data.</text>
</comment>
<proteinExistence type="predicted"/>
<dbReference type="Proteomes" id="UP001302059">
    <property type="component" value="Unassembled WGS sequence"/>
</dbReference>
<feature type="transmembrane region" description="Helical" evidence="1">
    <location>
        <begin position="49"/>
        <end position="69"/>
    </location>
</feature>
<keyword evidence="3" id="KW-1185">Reference proteome</keyword>
<gene>
    <name evidence="2" type="ORF">QOL99_10810</name>
</gene>
<accession>A0ABT7JHU4</accession>
<evidence type="ECO:0008006" key="4">
    <source>
        <dbReference type="Google" id="ProtNLM"/>
    </source>
</evidence>
<evidence type="ECO:0000313" key="3">
    <source>
        <dbReference type="Proteomes" id="UP001302059"/>
    </source>
</evidence>
<name>A0ABT7JHU4_9DEIO</name>
<evidence type="ECO:0000256" key="1">
    <source>
        <dbReference type="SAM" id="Phobius"/>
    </source>
</evidence>
<dbReference type="RefSeq" id="WP_285523759.1">
    <property type="nucleotide sequence ID" value="NZ_JASNGB010000097.1"/>
</dbReference>
<keyword evidence="1" id="KW-1133">Transmembrane helix</keyword>
<keyword evidence="1" id="KW-0812">Transmembrane</keyword>